<dbReference type="EMBL" id="OX597822">
    <property type="protein sequence ID" value="CAI9728095.1"/>
    <property type="molecule type" value="Genomic_DNA"/>
</dbReference>
<dbReference type="GO" id="GO:0004100">
    <property type="term" value="F:chitin synthase activity"/>
    <property type="evidence" value="ECO:0007669"/>
    <property type="project" value="InterPro"/>
</dbReference>
<dbReference type="InterPro" id="IPR004835">
    <property type="entry name" value="Chitin_synth"/>
</dbReference>
<dbReference type="GO" id="GO:0071944">
    <property type="term" value="C:cell periphery"/>
    <property type="evidence" value="ECO:0007669"/>
    <property type="project" value="TreeGrafter"/>
</dbReference>
<sequence>MNSVGTERAHLSKTSIVKSMRLSLSKKLSHVYMESHVILDNGCKGNDLGEFALQLLSLLQNELNIARTEVYANRVPYGLQLQWILNGGVPLFLHLKDSQKVKPKKRWSQNKASAPKLLCFPKIRKRRKKKKKIKKDKISSSLNSSTQSFSLFDKYEEEVEYKFWRPTS</sequence>
<dbReference type="GO" id="GO:0006031">
    <property type="term" value="P:chitin biosynthetic process"/>
    <property type="evidence" value="ECO:0007669"/>
    <property type="project" value="TreeGrafter"/>
</dbReference>
<evidence type="ECO:0000256" key="3">
    <source>
        <dbReference type="ARBA" id="ARBA00023136"/>
    </source>
</evidence>
<evidence type="ECO:0000256" key="1">
    <source>
        <dbReference type="ARBA" id="ARBA00004141"/>
    </source>
</evidence>
<dbReference type="Proteomes" id="UP001162480">
    <property type="component" value="Chromosome 9"/>
</dbReference>
<feature type="region of interest" description="Disordered" evidence="4">
    <location>
        <begin position="125"/>
        <end position="145"/>
    </location>
</feature>
<accession>A0AA36B543</accession>
<feature type="compositionally biased region" description="Basic residues" evidence="4">
    <location>
        <begin position="125"/>
        <end position="135"/>
    </location>
</feature>
<evidence type="ECO:0000313" key="5">
    <source>
        <dbReference type="EMBL" id="CAI9728095.1"/>
    </source>
</evidence>
<keyword evidence="3" id="KW-0472">Membrane</keyword>
<evidence type="ECO:0000256" key="4">
    <source>
        <dbReference type="SAM" id="MobiDB-lite"/>
    </source>
</evidence>
<keyword evidence="2" id="KW-0812">Transmembrane</keyword>
<organism evidence="5 6">
    <name type="scientific">Octopus vulgaris</name>
    <name type="common">Common octopus</name>
    <dbReference type="NCBI Taxonomy" id="6645"/>
    <lineage>
        <taxon>Eukaryota</taxon>
        <taxon>Metazoa</taxon>
        <taxon>Spiralia</taxon>
        <taxon>Lophotrochozoa</taxon>
        <taxon>Mollusca</taxon>
        <taxon>Cephalopoda</taxon>
        <taxon>Coleoidea</taxon>
        <taxon>Octopodiformes</taxon>
        <taxon>Octopoda</taxon>
        <taxon>Incirrata</taxon>
        <taxon>Octopodidae</taxon>
        <taxon>Octopus</taxon>
    </lineage>
</organism>
<comment type="subcellular location">
    <subcellularLocation>
        <location evidence="1">Membrane</location>
        <topology evidence="1">Multi-pass membrane protein</topology>
    </subcellularLocation>
</comment>
<dbReference type="PANTHER" id="PTHR22914:SF41">
    <property type="entry name" value="CHITIN SYNTHASE 7"/>
    <property type="match status" value="1"/>
</dbReference>
<dbReference type="AlphaFoldDB" id="A0AA36B543"/>
<dbReference type="PANTHER" id="PTHR22914">
    <property type="entry name" value="CHITIN SYNTHASE"/>
    <property type="match status" value="1"/>
</dbReference>
<keyword evidence="6" id="KW-1185">Reference proteome</keyword>
<proteinExistence type="predicted"/>
<evidence type="ECO:0000256" key="2">
    <source>
        <dbReference type="ARBA" id="ARBA00022692"/>
    </source>
</evidence>
<dbReference type="GO" id="GO:0016020">
    <property type="term" value="C:membrane"/>
    <property type="evidence" value="ECO:0007669"/>
    <property type="project" value="UniProtKB-SubCell"/>
</dbReference>
<protein>
    <submittedName>
        <fullName evidence="5">Uncharacterized protein</fullName>
    </submittedName>
</protein>
<name>A0AA36B543_OCTVU</name>
<gene>
    <name evidence="5" type="ORF">OCTVUL_1B001580</name>
</gene>
<reference evidence="5" key="1">
    <citation type="submission" date="2023-08" db="EMBL/GenBank/DDBJ databases">
        <authorList>
            <person name="Alioto T."/>
            <person name="Alioto T."/>
            <person name="Gomez Garrido J."/>
        </authorList>
    </citation>
    <scope>NUCLEOTIDE SEQUENCE</scope>
</reference>
<evidence type="ECO:0000313" key="6">
    <source>
        <dbReference type="Proteomes" id="UP001162480"/>
    </source>
</evidence>